<reference evidence="1 2" key="1">
    <citation type="submission" date="2020-08" db="EMBL/GenBank/DDBJ databases">
        <title>Functional genomics of gut bacteria from endangered species of beetles.</title>
        <authorList>
            <person name="Carlos-Shanley C."/>
        </authorList>
    </citation>
    <scope>NUCLEOTIDE SEQUENCE [LARGE SCALE GENOMIC DNA]</scope>
    <source>
        <strain evidence="1 2">S00245</strain>
    </source>
</reference>
<keyword evidence="1" id="KW-0378">Hydrolase</keyword>
<keyword evidence="1" id="KW-0540">Nuclease</keyword>
<comment type="caution">
    <text evidence="1">The sequence shown here is derived from an EMBL/GenBank/DDBJ whole genome shotgun (WGS) entry which is preliminary data.</text>
</comment>
<keyword evidence="2" id="KW-1185">Reference proteome</keyword>
<dbReference type="EMBL" id="JACHLR010000023">
    <property type="protein sequence ID" value="MBB4860506.1"/>
    <property type="molecule type" value="Genomic_DNA"/>
</dbReference>
<keyword evidence="1" id="KW-0255">Endonuclease</keyword>
<proteinExistence type="predicted"/>
<evidence type="ECO:0000313" key="1">
    <source>
        <dbReference type="EMBL" id="MBB4860506.1"/>
    </source>
</evidence>
<evidence type="ECO:0000313" key="2">
    <source>
        <dbReference type="Proteomes" id="UP000555448"/>
    </source>
</evidence>
<dbReference type="GO" id="GO:0004519">
    <property type="term" value="F:endonuclease activity"/>
    <property type="evidence" value="ECO:0007669"/>
    <property type="project" value="UniProtKB-KW"/>
</dbReference>
<dbReference type="RefSeq" id="WP_184249392.1">
    <property type="nucleotide sequence ID" value="NZ_JACHLR010000023.1"/>
</dbReference>
<gene>
    <name evidence="1" type="ORF">HNO88_003850</name>
</gene>
<name>A0A7W7KDN9_9SPHN</name>
<dbReference type="AlphaFoldDB" id="A0A7W7KDN9"/>
<dbReference type="Proteomes" id="UP000555448">
    <property type="component" value="Unassembled WGS sequence"/>
</dbReference>
<accession>A0A7W7KDN9</accession>
<organism evidence="1 2">
    <name type="scientific">Novosphingobium chloroacetimidivorans</name>
    <dbReference type="NCBI Taxonomy" id="1428314"/>
    <lineage>
        <taxon>Bacteria</taxon>
        <taxon>Pseudomonadati</taxon>
        <taxon>Pseudomonadota</taxon>
        <taxon>Alphaproteobacteria</taxon>
        <taxon>Sphingomonadales</taxon>
        <taxon>Sphingomonadaceae</taxon>
        <taxon>Novosphingobium</taxon>
    </lineage>
</organism>
<protein>
    <submittedName>
        <fullName evidence="1">Putative GIY-YIG superfamily endonuclease</fullName>
    </submittedName>
</protein>
<sequence>MLQPDWMSKAVRAARSLRATTVGAKRAGHSVYVVLLHNPARADPWGLYVGQTSRDPDLRFDQHKAGYKASGAVKRYGVRLLPGMVEHLNPLRGWEALELEGGLAEEFRSAGVPWVAGGH</sequence>